<evidence type="ECO:0000259" key="3">
    <source>
        <dbReference type="Pfam" id="PF01569"/>
    </source>
</evidence>
<reference evidence="4" key="2">
    <citation type="submission" date="2020-09" db="EMBL/GenBank/DDBJ databases">
        <authorList>
            <person name="Sun Q."/>
            <person name="Zhou Y."/>
        </authorList>
    </citation>
    <scope>NUCLEOTIDE SEQUENCE</scope>
    <source>
        <strain evidence="4">CGMCC 1.15388</strain>
    </source>
</reference>
<feature type="transmembrane region" description="Helical" evidence="2">
    <location>
        <begin position="268"/>
        <end position="291"/>
    </location>
</feature>
<feature type="region of interest" description="Disordered" evidence="1">
    <location>
        <begin position="225"/>
        <end position="263"/>
    </location>
</feature>
<feature type="transmembrane region" description="Helical" evidence="2">
    <location>
        <begin position="311"/>
        <end position="335"/>
    </location>
</feature>
<feature type="transmembrane region" description="Helical" evidence="2">
    <location>
        <begin position="91"/>
        <end position="115"/>
    </location>
</feature>
<keyword evidence="2" id="KW-0472">Membrane</keyword>
<protein>
    <recommendedName>
        <fullName evidence="3">Phosphatidic acid phosphatase type 2/haloperoxidase domain-containing protein</fullName>
    </recommendedName>
</protein>
<proteinExistence type="predicted"/>
<keyword evidence="2" id="KW-0812">Transmembrane</keyword>
<dbReference type="SUPFAM" id="SSF48317">
    <property type="entry name" value="Acid phosphatase/Vanadium-dependent haloperoxidase"/>
    <property type="match status" value="1"/>
</dbReference>
<dbReference type="InterPro" id="IPR000326">
    <property type="entry name" value="PAP2/HPO"/>
</dbReference>
<feature type="transmembrane region" description="Helical" evidence="2">
    <location>
        <begin position="160"/>
        <end position="178"/>
    </location>
</feature>
<dbReference type="InterPro" id="IPR036938">
    <property type="entry name" value="PAP2/HPO_sf"/>
</dbReference>
<dbReference type="Proteomes" id="UP000633136">
    <property type="component" value="Unassembled WGS sequence"/>
</dbReference>
<dbReference type="RefSeq" id="WP_188684342.1">
    <property type="nucleotide sequence ID" value="NZ_BMIS01000006.1"/>
</dbReference>
<organism evidence="4 5">
    <name type="scientific">Nesterenkonia cremea</name>
    <dbReference type="NCBI Taxonomy" id="1882340"/>
    <lineage>
        <taxon>Bacteria</taxon>
        <taxon>Bacillati</taxon>
        <taxon>Actinomycetota</taxon>
        <taxon>Actinomycetes</taxon>
        <taxon>Micrococcales</taxon>
        <taxon>Micrococcaceae</taxon>
        <taxon>Nesterenkonia</taxon>
    </lineage>
</organism>
<dbReference type="AlphaFoldDB" id="A0A917ARF3"/>
<sequence length="349" mass="36676">MPTTRAPAPQLLRWSAGALLWAGAAWLIWLTSVHTASGQLLDTMMRVTAYGTSHALPELDPENRWIAVWILLPPGVVVLGLLLARPRQVRGAVLAPVALLMAGANLTTQIFKTLWNERPALVVDLAPAWSANSLPSGHTTMAASAAAAVFLAAMPRGRPFWAMLGALWAGGWGGYIFAEGWHRPSDMIAAYLVVAAWTALAGCLLLQAERRARVSAAMEIASYPDAGRHGPEFDEPDDDARQPTPAERLSAALSPPLRDGRRRGGRSAGLCLTLGLAGCVLAAVFLLGPIVEAEGSFADRLAQSASGPTPWLFLAGAALSSAPALFPAAAGILSFSSASAGKHPYDADR</sequence>
<feature type="transmembrane region" description="Helical" evidence="2">
    <location>
        <begin position="66"/>
        <end position="84"/>
    </location>
</feature>
<feature type="domain" description="Phosphatidic acid phosphatase type 2/haloperoxidase" evidence="3">
    <location>
        <begin position="96"/>
        <end position="200"/>
    </location>
</feature>
<evidence type="ECO:0000313" key="5">
    <source>
        <dbReference type="Proteomes" id="UP000633136"/>
    </source>
</evidence>
<comment type="caution">
    <text evidence="4">The sequence shown here is derived from an EMBL/GenBank/DDBJ whole genome shotgun (WGS) entry which is preliminary data.</text>
</comment>
<gene>
    <name evidence="4" type="ORF">GCM10011401_15180</name>
</gene>
<dbReference type="Gene3D" id="1.20.144.10">
    <property type="entry name" value="Phosphatidic acid phosphatase type 2/haloperoxidase"/>
    <property type="match status" value="1"/>
</dbReference>
<evidence type="ECO:0000256" key="2">
    <source>
        <dbReference type="SAM" id="Phobius"/>
    </source>
</evidence>
<reference evidence="4" key="1">
    <citation type="journal article" date="2014" name="Int. J. Syst. Evol. Microbiol.">
        <title>Complete genome sequence of Corynebacterium casei LMG S-19264T (=DSM 44701T), isolated from a smear-ripened cheese.</title>
        <authorList>
            <consortium name="US DOE Joint Genome Institute (JGI-PGF)"/>
            <person name="Walter F."/>
            <person name="Albersmeier A."/>
            <person name="Kalinowski J."/>
            <person name="Ruckert C."/>
        </authorList>
    </citation>
    <scope>NUCLEOTIDE SEQUENCE</scope>
    <source>
        <strain evidence="4">CGMCC 1.15388</strain>
    </source>
</reference>
<feature type="transmembrane region" description="Helical" evidence="2">
    <location>
        <begin position="190"/>
        <end position="208"/>
    </location>
</feature>
<keyword evidence="2" id="KW-1133">Transmembrane helix</keyword>
<name>A0A917ARF3_9MICC</name>
<dbReference type="Pfam" id="PF01569">
    <property type="entry name" value="PAP2"/>
    <property type="match status" value="1"/>
</dbReference>
<dbReference type="EMBL" id="BMIS01000006">
    <property type="protein sequence ID" value="GGE68762.1"/>
    <property type="molecule type" value="Genomic_DNA"/>
</dbReference>
<evidence type="ECO:0000256" key="1">
    <source>
        <dbReference type="SAM" id="MobiDB-lite"/>
    </source>
</evidence>
<evidence type="ECO:0000313" key="4">
    <source>
        <dbReference type="EMBL" id="GGE68762.1"/>
    </source>
</evidence>
<accession>A0A917ARF3</accession>
<feature type="transmembrane region" description="Helical" evidence="2">
    <location>
        <begin position="135"/>
        <end position="153"/>
    </location>
</feature>
<keyword evidence="5" id="KW-1185">Reference proteome</keyword>